<dbReference type="Gene3D" id="3.40.50.10810">
    <property type="entry name" value="Tandem AAA-ATPase domain"/>
    <property type="match status" value="1"/>
</dbReference>
<keyword evidence="6" id="KW-0862">Zinc</keyword>
<dbReference type="PROSITE" id="PS51192">
    <property type="entry name" value="HELICASE_ATP_BIND_1"/>
    <property type="match status" value="1"/>
</dbReference>
<dbReference type="Gene3D" id="3.40.50.300">
    <property type="entry name" value="P-loop containing nucleotide triphosphate hydrolases"/>
    <property type="match status" value="1"/>
</dbReference>
<comment type="caution">
    <text evidence="11">The sequence shown here is derived from an EMBL/GenBank/DDBJ whole genome shotgun (WGS) entry which is preliminary data.</text>
</comment>
<evidence type="ECO:0000256" key="3">
    <source>
        <dbReference type="ARBA" id="ARBA00022801"/>
    </source>
</evidence>
<dbReference type="InterPro" id="IPR014001">
    <property type="entry name" value="Helicase_ATP-bd"/>
</dbReference>
<dbReference type="AlphaFoldDB" id="A0AAD6CAW2"/>
<dbReference type="GO" id="GO:0004386">
    <property type="term" value="F:helicase activity"/>
    <property type="evidence" value="ECO:0007669"/>
    <property type="project" value="UniProtKB-KW"/>
</dbReference>
<gene>
    <name evidence="11" type="ORF">N7458_005700</name>
</gene>
<protein>
    <recommendedName>
        <fullName evidence="13">SWI/SNF family DNA-dependent ATPase Ris1</fullName>
    </recommendedName>
</protein>
<comment type="similarity">
    <text evidence="1">Belongs to the SNF2/RAD54 helicase family.</text>
</comment>
<dbReference type="Pfam" id="PF00176">
    <property type="entry name" value="SNF2-rel_dom"/>
    <property type="match status" value="1"/>
</dbReference>
<evidence type="ECO:0000256" key="5">
    <source>
        <dbReference type="ARBA" id="ARBA00022840"/>
    </source>
</evidence>
<reference evidence="11" key="1">
    <citation type="submission" date="2022-12" db="EMBL/GenBank/DDBJ databases">
        <authorList>
            <person name="Petersen C."/>
        </authorList>
    </citation>
    <scope>NUCLEOTIDE SEQUENCE</scope>
    <source>
        <strain evidence="11">IBT 16125</strain>
    </source>
</reference>
<dbReference type="EMBL" id="JAPVEA010000005">
    <property type="protein sequence ID" value="KAJ5454744.1"/>
    <property type="molecule type" value="Genomic_DNA"/>
</dbReference>
<feature type="compositionally biased region" description="Basic and acidic residues" evidence="7">
    <location>
        <begin position="150"/>
        <end position="185"/>
    </location>
</feature>
<dbReference type="Proteomes" id="UP001213681">
    <property type="component" value="Unassembled WGS sequence"/>
</dbReference>
<dbReference type="PROSITE" id="PS51194">
    <property type="entry name" value="HELICASE_CTER"/>
    <property type="match status" value="1"/>
</dbReference>
<dbReference type="GO" id="GO:0008094">
    <property type="term" value="F:ATP-dependent activity, acting on DNA"/>
    <property type="evidence" value="ECO:0007669"/>
    <property type="project" value="TreeGrafter"/>
</dbReference>
<dbReference type="InterPro" id="IPR050628">
    <property type="entry name" value="SNF2_RAD54_helicase_TF"/>
</dbReference>
<feature type="region of interest" description="Disordered" evidence="7">
    <location>
        <begin position="233"/>
        <end position="262"/>
    </location>
</feature>
<feature type="compositionally biased region" description="Polar residues" evidence="7">
    <location>
        <begin position="136"/>
        <end position="149"/>
    </location>
</feature>
<feature type="compositionally biased region" description="Low complexity" evidence="7">
    <location>
        <begin position="59"/>
        <end position="72"/>
    </location>
</feature>
<feature type="region of interest" description="Disordered" evidence="7">
    <location>
        <begin position="865"/>
        <end position="921"/>
    </location>
</feature>
<dbReference type="GO" id="GO:0005524">
    <property type="term" value="F:ATP binding"/>
    <property type="evidence" value="ECO:0007669"/>
    <property type="project" value="UniProtKB-KW"/>
</dbReference>
<feature type="domain" description="Helicase ATP-binding" evidence="9">
    <location>
        <begin position="448"/>
        <end position="638"/>
    </location>
</feature>
<dbReference type="PROSITE" id="PS50089">
    <property type="entry name" value="ZF_RING_2"/>
    <property type="match status" value="1"/>
</dbReference>
<dbReference type="GO" id="GO:0008270">
    <property type="term" value="F:zinc ion binding"/>
    <property type="evidence" value="ECO:0007669"/>
    <property type="project" value="UniProtKB-KW"/>
</dbReference>
<evidence type="ECO:0000256" key="4">
    <source>
        <dbReference type="ARBA" id="ARBA00022806"/>
    </source>
</evidence>
<keyword evidence="6" id="KW-0479">Metal-binding</keyword>
<accession>A0AAD6CAW2</accession>
<evidence type="ECO:0000259" key="8">
    <source>
        <dbReference type="PROSITE" id="PS50089"/>
    </source>
</evidence>
<dbReference type="InterPro" id="IPR001841">
    <property type="entry name" value="Znf_RING"/>
</dbReference>
<feature type="compositionally biased region" description="Low complexity" evidence="7">
    <location>
        <begin position="867"/>
        <end position="876"/>
    </location>
</feature>
<dbReference type="CDD" id="cd18793">
    <property type="entry name" value="SF2_C_SNF"/>
    <property type="match status" value="1"/>
</dbReference>
<evidence type="ECO:0000256" key="7">
    <source>
        <dbReference type="SAM" id="MobiDB-lite"/>
    </source>
</evidence>
<evidence type="ECO:0000256" key="6">
    <source>
        <dbReference type="PROSITE-ProRule" id="PRU00175"/>
    </source>
</evidence>
<keyword evidence="2" id="KW-0547">Nucleotide-binding</keyword>
<dbReference type="InterPro" id="IPR013083">
    <property type="entry name" value="Znf_RING/FYVE/PHD"/>
</dbReference>
<evidence type="ECO:0000259" key="9">
    <source>
        <dbReference type="PROSITE" id="PS51192"/>
    </source>
</evidence>
<keyword evidence="4" id="KW-0347">Helicase</keyword>
<feature type="compositionally biased region" description="Low complexity" evidence="7">
    <location>
        <begin position="96"/>
        <end position="109"/>
    </location>
</feature>
<dbReference type="CDD" id="cd18008">
    <property type="entry name" value="DEXDc_SHPRH-like"/>
    <property type="match status" value="1"/>
</dbReference>
<feature type="compositionally biased region" description="Basic and acidic residues" evidence="7">
    <location>
        <begin position="899"/>
        <end position="917"/>
    </location>
</feature>
<keyword evidence="6" id="KW-0863">Zinc-finger</keyword>
<proteinExistence type="inferred from homology"/>
<feature type="domain" description="RING-type" evidence="8">
    <location>
        <begin position="797"/>
        <end position="846"/>
    </location>
</feature>
<evidence type="ECO:0000313" key="11">
    <source>
        <dbReference type="EMBL" id="KAJ5454744.1"/>
    </source>
</evidence>
<dbReference type="GeneID" id="81599325"/>
<feature type="domain" description="Helicase C-terminal" evidence="10">
    <location>
        <begin position="938"/>
        <end position="1099"/>
    </location>
</feature>
<evidence type="ECO:0000313" key="12">
    <source>
        <dbReference type="Proteomes" id="UP001213681"/>
    </source>
</evidence>
<dbReference type="InterPro" id="IPR027417">
    <property type="entry name" value="P-loop_NTPase"/>
</dbReference>
<dbReference type="Pfam" id="PF00271">
    <property type="entry name" value="Helicase_C"/>
    <property type="match status" value="1"/>
</dbReference>
<dbReference type="RefSeq" id="XP_056767700.1">
    <property type="nucleotide sequence ID" value="XM_056909082.1"/>
</dbReference>
<dbReference type="InterPro" id="IPR038718">
    <property type="entry name" value="SNF2-like_sf"/>
</dbReference>
<evidence type="ECO:0000256" key="1">
    <source>
        <dbReference type="ARBA" id="ARBA00007025"/>
    </source>
</evidence>
<feature type="compositionally biased region" description="Polar residues" evidence="7">
    <location>
        <begin position="80"/>
        <end position="95"/>
    </location>
</feature>
<dbReference type="SUPFAM" id="SSF57850">
    <property type="entry name" value="RING/U-box"/>
    <property type="match status" value="1"/>
</dbReference>
<feature type="compositionally biased region" description="Acidic residues" evidence="7">
    <location>
        <begin position="877"/>
        <end position="898"/>
    </location>
</feature>
<organism evidence="11 12">
    <name type="scientific">Penicillium daleae</name>
    <dbReference type="NCBI Taxonomy" id="63821"/>
    <lineage>
        <taxon>Eukaryota</taxon>
        <taxon>Fungi</taxon>
        <taxon>Dikarya</taxon>
        <taxon>Ascomycota</taxon>
        <taxon>Pezizomycotina</taxon>
        <taxon>Eurotiomycetes</taxon>
        <taxon>Eurotiomycetidae</taxon>
        <taxon>Eurotiales</taxon>
        <taxon>Aspergillaceae</taxon>
        <taxon>Penicillium</taxon>
    </lineage>
</organism>
<dbReference type="InterPro" id="IPR001650">
    <property type="entry name" value="Helicase_C-like"/>
</dbReference>
<feature type="region of interest" description="Disordered" evidence="7">
    <location>
        <begin position="54"/>
        <end position="191"/>
    </location>
</feature>
<evidence type="ECO:0000259" key="10">
    <source>
        <dbReference type="PROSITE" id="PS51194"/>
    </source>
</evidence>
<keyword evidence="5" id="KW-0067">ATP-binding</keyword>
<sequence>MDDKQRKINSLVEDQETYRFLLDDLLESNPSDTAGIADLQATIKKFEDEIAELLGTAPGGSSRTSSNSTPNSVLPGSPSPAYQGTQTPLNSSLADPTSAPYHPSAAPSPFTARLGQPSRPSLSSRTDESRKRQRQDSMSSPVQHQSSKRTAVDRHKSRYEKLQADMETQLKKSREQYEESKDPESVRTTAMFESISTEQALERMKKEQEEVEDAIRSQFRMDMDEEMARMVQAEDAVSESEDERPSTPPSVFRIPDRTLPSPMRHSFGTPSLIGHQPPHRYPVPTQFDYNPAPPGSYPYGDDDLQEIPRAYFNSRLPGSSGFSVSSLGPSGFNPFGPATPALGPPRYTPMFSGPNPLIRNRSLPWMQDPIPAPEAVAIDLLRDNPLGLEDMDDLERYEEQNFPQDIKNLITGIKDIREATKAGKDATPEGLKVTLMKHQKIGVAWMKAKEESNHKGGILADDMGLGKTVQAIALMLARPPTDPERHPTLIVAPKALMDQWEREIQRHVEPGKHQLSVFIYHGSNRADWRKLKSFDVVITTFGTLTASFKTLLKAEKLEEEGKDASIVREFRNLATLFTPASKWHRVIVDEAQNIKNPSAKSTKACCRLNAAYRWCLTGTPMMNRLEDFQSLLCFLRIRPYNNKEKFKRDFRTVKTGFVPEPVMQQLRILVKSVCFRRTKTSKIDGEPILQLPPKVIEKVHVVFDERERDIYDALNSKTQAQIERLLNAGILGKNYSHVLVLLLRLRQACCHPQLMQAIKTEMAAVEGRDLIANAKLLSSTVVDRIKNNEGGEDDGTCPICMDIVENAVIYIPCGHSVCNECFARISDPQILARDNDTGMIKCQNCRGPVDPLKITDAESFKKAYDPAASTESSAAAVEDDPSDDSDSDEWGSDTDTDGSSDRSKKKSLAELRKEGQKNKRAKRRYLRRLEKSWVPSAKIAKAVEILGDNEARGNGEKTIIFSQFTSLLDLLEIPINRKGWKYCRFDGSMNITERNESVATFTDDPDVKIMLVSLKAGNAGLNLVAASHVILFDPFWNPYVEDQAIDRAHRIGQLKDVFVHRLLIENTVEDRIIHLQEQKRELISGALDEGGSMNVSRLDVRELAYLFGVRS</sequence>
<keyword evidence="12" id="KW-1185">Reference proteome</keyword>
<dbReference type="PANTHER" id="PTHR45626:SF16">
    <property type="entry name" value="ATP-DEPENDENT HELICASE ULS1"/>
    <property type="match status" value="1"/>
</dbReference>
<dbReference type="Pfam" id="PF13923">
    <property type="entry name" value="zf-C3HC4_2"/>
    <property type="match status" value="1"/>
</dbReference>
<reference evidence="11" key="2">
    <citation type="journal article" date="2023" name="IMA Fungus">
        <title>Comparative genomic study of the Penicillium genus elucidates a diverse pangenome and 15 lateral gene transfer events.</title>
        <authorList>
            <person name="Petersen C."/>
            <person name="Sorensen T."/>
            <person name="Nielsen M.R."/>
            <person name="Sondergaard T.E."/>
            <person name="Sorensen J.L."/>
            <person name="Fitzpatrick D.A."/>
            <person name="Frisvad J.C."/>
            <person name="Nielsen K.L."/>
        </authorList>
    </citation>
    <scope>NUCLEOTIDE SEQUENCE</scope>
    <source>
        <strain evidence="11">IBT 16125</strain>
    </source>
</reference>
<dbReference type="GO" id="GO:0016787">
    <property type="term" value="F:hydrolase activity"/>
    <property type="evidence" value="ECO:0007669"/>
    <property type="project" value="UniProtKB-KW"/>
</dbReference>
<name>A0AAD6CAW2_9EURO</name>
<dbReference type="SMART" id="SM00487">
    <property type="entry name" value="DEXDc"/>
    <property type="match status" value="1"/>
</dbReference>
<keyword evidence="3" id="KW-0378">Hydrolase</keyword>
<dbReference type="PANTHER" id="PTHR45626">
    <property type="entry name" value="TRANSCRIPTION TERMINATION FACTOR 2-RELATED"/>
    <property type="match status" value="1"/>
</dbReference>
<dbReference type="GO" id="GO:0000724">
    <property type="term" value="P:double-strand break repair via homologous recombination"/>
    <property type="evidence" value="ECO:0007669"/>
    <property type="project" value="TreeGrafter"/>
</dbReference>
<dbReference type="InterPro" id="IPR000330">
    <property type="entry name" value="SNF2_N"/>
</dbReference>
<dbReference type="SMART" id="SM00184">
    <property type="entry name" value="RING"/>
    <property type="match status" value="1"/>
</dbReference>
<evidence type="ECO:0000256" key="2">
    <source>
        <dbReference type="ARBA" id="ARBA00022741"/>
    </source>
</evidence>
<dbReference type="GO" id="GO:0005737">
    <property type="term" value="C:cytoplasm"/>
    <property type="evidence" value="ECO:0007669"/>
    <property type="project" value="TreeGrafter"/>
</dbReference>
<dbReference type="GO" id="GO:0005634">
    <property type="term" value="C:nucleus"/>
    <property type="evidence" value="ECO:0007669"/>
    <property type="project" value="TreeGrafter"/>
</dbReference>
<dbReference type="SUPFAM" id="SSF52540">
    <property type="entry name" value="P-loop containing nucleoside triphosphate hydrolases"/>
    <property type="match status" value="2"/>
</dbReference>
<dbReference type="SMART" id="SM00490">
    <property type="entry name" value="HELICc"/>
    <property type="match status" value="1"/>
</dbReference>
<evidence type="ECO:0008006" key="13">
    <source>
        <dbReference type="Google" id="ProtNLM"/>
    </source>
</evidence>
<dbReference type="Gene3D" id="3.30.40.10">
    <property type="entry name" value="Zinc/RING finger domain, C3HC4 (zinc finger)"/>
    <property type="match status" value="1"/>
</dbReference>
<dbReference type="InterPro" id="IPR049730">
    <property type="entry name" value="SNF2/RAD54-like_C"/>
</dbReference>